<gene>
    <name evidence="2" type="ORF">UE95_012735</name>
</gene>
<dbReference type="AlphaFoldDB" id="A0ABD4UCG2"/>
<evidence type="ECO:0000313" key="3">
    <source>
        <dbReference type="Proteomes" id="UP000191686"/>
    </source>
</evidence>
<proteinExistence type="predicted"/>
<dbReference type="RefSeq" id="WP_143262455.1">
    <property type="nucleotide sequence ID" value="NZ_JAIMHC010000001.1"/>
</dbReference>
<evidence type="ECO:0000313" key="2">
    <source>
        <dbReference type="EMBL" id="MCW3712155.1"/>
    </source>
</evidence>
<protein>
    <submittedName>
        <fullName evidence="2">Uncharacterized protein</fullName>
    </submittedName>
</protein>
<comment type="caution">
    <text evidence="2">The sequence shown here is derived from an EMBL/GenBank/DDBJ whole genome shotgun (WGS) entry which is preliminary data.</text>
</comment>
<keyword evidence="1" id="KW-1133">Transmembrane helix</keyword>
<sequence>MDRINSRLWRTFGIAVVAGSAVGIGVSILNEGNINWQEQMIALVAYVSMLSLLASIILIVLVEINRHRTAKSIDSHFREVMVLNKTQRQVYEHDRQHFIDVGGEE</sequence>
<organism evidence="2 3">
    <name type="scientific">Burkholderia cenocepacia</name>
    <dbReference type="NCBI Taxonomy" id="95486"/>
    <lineage>
        <taxon>Bacteria</taxon>
        <taxon>Pseudomonadati</taxon>
        <taxon>Pseudomonadota</taxon>
        <taxon>Betaproteobacteria</taxon>
        <taxon>Burkholderiales</taxon>
        <taxon>Burkholderiaceae</taxon>
        <taxon>Burkholderia</taxon>
        <taxon>Burkholderia cepacia complex</taxon>
    </lineage>
</organism>
<reference evidence="2 3" key="1">
    <citation type="journal article" date="2017" name="Front. Microbiol.">
        <title>Genomics reveals a unique clone of Burkholderia cenocepacia harbouring an actively excising novel genomic island.</title>
        <authorList>
            <person name="Patil P."/>
            <person name="Mali S."/>
            <person name="Midha S."/>
            <person name="Gautam V."/>
            <person name="Dash L."/>
            <person name="Kumar S."/>
            <person name="Shastri J."/>
            <person name="Singhal L."/>
            <person name="Patil P.B."/>
        </authorList>
    </citation>
    <scope>NUCLEOTIDE SEQUENCE [LARGE SCALE GENOMIC DNA]</scope>
    <source>
        <strain evidence="2 3">BC-19</strain>
    </source>
</reference>
<feature type="transmembrane region" description="Helical" evidence="1">
    <location>
        <begin position="41"/>
        <end position="62"/>
    </location>
</feature>
<dbReference type="Proteomes" id="UP000191686">
    <property type="component" value="Unassembled WGS sequence"/>
</dbReference>
<evidence type="ECO:0000256" key="1">
    <source>
        <dbReference type="SAM" id="Phobius"/>
    </source>
</evidence>
<dbReference type="EMBL" id="JYMX02000008">
    <property type="protein sequence ID" value="MCW3712155.1"/>
    <property type="molecule type" value="Genomic_DNA"/>
</dbReference>
<reference evidence="2 3" key="2">
    <citation type="journal article" date="2017" name="Front. Microbiol.">
        <title>Genomics Reveals a Unique Clone of Burkholderia cenocepacia Harboring an Actively Excising Novel Genomic Island.</title>
        <authorList>
            <person name="Patil P.P."/>
            <person name="Mali S."/>
            <person name="Midha S."/>
            <person name="Gautam V."/>
            <person name="Dash L."/>
            <person name="Kumar S."/>
            <person name="Shastri J."/>
            <person name="Singhal L."/>
            <person name="Patil P.B."/>
        </authorList>
    </citation>
    <scope>NUCLEOTIDE SEQUENCE [LARGE SCALE GENOMIC DNA]</scope>
    <source>
        <strain evidence="2 3">BC-19</strain>
    </source>
</reference>
<keyword evidence="1" id="KW-0472">Membrane</keyword>
<keyword evidence="1" id="KW-0812">Transmembrane</keyword>
<feature type="transmembrane region" description="Helical" evidence="1">
    <location>
        <begin position="12"/>
        <end position="29"/>
    </location>
</feature>
<name>A0ABD4UCG2_9BURK</name>
<accession>A0ABD4UCG2</accession>